<keyword evidence="2 5" id="KW-0689">Ribosomal protein</keyword>
<keyword evidence="3 5" id="KW-0687">Ribonucleoprotein</keyword>
<reference evidence="6" key="1">
    <citation type="journal article" date="2020" name="mSystems">
        <title>Genome- and Community-Level Interaction Insights into Carbon Utilization and Element Cycling Functions of Hydrothermarchaeota in Hydrothermal Sediment.</title>
        <authorList>
            <person name="Zhou Z."/>
            <person name="Liu Y."/>
            <person name="Xu W."/>
            <person name="Pan J."/>
            <person name="Luo Z.H."/>
            <person name="Li M."/>
        </authorList>
    </citation>
    <scope>NUCLEOTIDE SEQUENCE [LARGE SCALE GENOMIC DNA]</scope>
    <source>
        <strain evidence="6">SpSt-897</strain>
    </source>
</reference>
<dbReference type="GO" id="GO:0005840">
    <property type="term" value="C:ribosome"/>
    <property type="evidence" value="ECO:0007669"/>
    <property type="project" value="UniProtKB-KW"/>
</dbReference>
<comment type="caution">
    <text evidence="6">The sequence shown here is derived from an EMBL/GenBank/DDBJ whole genome shotgun (WGS) entry which is preliminary data.</text>
</comment>
<dbReference type="HAMAP" id="MF_00294">
    <property type="entry name" value="Ribosomal_bL33"/>
    <property type="match status" value="1"/>
</dbReference>
<dbReference type="InterPro" id="IPR038584">
    <property type="entry name" value="Ribosomal_bL33_sf"/>
</dbReference>
<evidence type="ECO:0000256" key="4">
    <source>
        <dbReference type="ARBA" id="ARBA00035176"/>
    </source>
</evidence>
<protein>
    <recommendedName>
        <fullName evidence="4 5">Large ribosomal subunit protein bL33</fullName>
    </recommendedName>
</protein>
<comment type="similarity">
    <text evidence="1 5">Belongs to the bacterial ribosomal protein bL33 family.</text>
</comment>
<dbReference type="PANTHER" id="PTHR43168">
    <property type="entry name" value="50S RIBOSOMAL PROTEIN L33, CHLOROPLASTIC"/>
    <property type="match status" value="1"/>
</dbReference>
<evidence type="ECO:0000256" key="5">
    <source>
        <dbReference type="HAMAP-Rule" id="MF_00294"/>
    </source>
</evidence>
<evidence type="ECO:0000313" key="6">
    <source>
        <dbReference type="EMBL" id="HGF34063.1"/>
    </source>
</evidence>
<organism evidence="6">
    <name type="scientific">Desulfobacca acetoxidans</name>
    <dbReference type="NCBI Taxonomy" id="60893"/>
    <lineage>
        <taxon>Bacteria</taxon>
        <taxon>Pseudomonadati</taxon>
        <taxon>Thermodesulfobacteriota</taxon>
        <taxon>Desulfobaccia</taxon>
        <taxon>Desulfobaccales</taxon>
        <taxon>Desulfobaccaceae</taxon>
        <taxon>Desulfobacca</taxon>
    </lineage>
</organism>
<dbReference type="GO" id="GO:1990904">
    <property type="term" value="C:ribonucleoprotein complex"/>
    <property type="evidence" value="ECO:0007669"/>
    <property type="project" value="UniProtKB-KW"/>
</dbReference>
<evidence type="ECO:0000256" key="1">
    <source>
        <dbReference type="ARBA" id="ARBA00007596"/>
    </source>
</evidence>
<dbReference type="Gene3D" id="2.20.28.120">
    <property type="entry name" value="Ribosomal protein L33"/>
    <property type="match status" value="1"/>
</dbReference>
<dbReference type="PANTHER" id="PTHR43168:SF2">
    <property type="entry name" value="LARGE RIBOSOMAL SUBUNIT PROTEIN BL33C"/>
    <property type="match status" value="1"/>
</dbReference>
<dbReference type="PROSITE" id="PS00582">
    <property type="entry name" value="RIBOSOMAL_L33"/>
    <property type="match status" value="1"/>
</dbReference>
<dbReference type="InterPro" id="IPR001705">
    <property type="entry name" value="Ribosomal_bL33"/>
</dbReference>
<dbReference type="NCBIfam" id="NF001764">
    <property type="entry name" value="PRK00504.1"/>
    <property type="match status" value="1"/>
</dbReference>
<proteinExistence type="inferred from homology"/>
<dbReference type="EMBL" id="DTMF01000170">
    <property type="protein sequence ID" value="HGF34063.1"/>
    <property type="molecule type" value="Genomic_DNA"/>
</dbReference>
<dbReference type="Pfam" id="PF00471">
    <property type="entry name" value="Ribosomal_L33"/>
    <property type="match status" value="1"/>
</dbReference>
<dbReference type="GO" id="GO:0005737">
    <property type="term" value="C:cytoplasm"/>
    <property type="evidence" value="ECO:0007669"/>
    <property type="project" value="UniProtKB-ARBA"/>
</dbReference>
<dbReference type="GO" id="GO:0003735">
    <property type="term" value="F:structural constituent of ribosome"/>
    <property type="evidence" value="ECO:0007669"/>
    <property type="project" value="InterPro"/>
</dbReference>
<dbReference type="GO" id="GO:0006412">
    <property type="term" value="P:translation"/>
    <property type="evidence" value="ECO:0007669"/>
    <property type="project" value="UniProtKB-UniRule"/>
</dbReference>
<dbReference type="InterPro" id="IPR011332">
    <property type="entry name" value="Ribosomal_zn-bd"/>
</dbReference>
<sequence length="49" mass="5888">MRDIITLACGTCKRRNYTTTKNKRRTPDRLTLKKYCPHCRSHTPHRETK</sequence>
<evidence type="ECO:0000256" key="2">
    <source>
        <dbReference type="ARBA" id="ARBA00022980"/>
    </source>
</evidence>
<name>A0A7C3UYQ5_9BACT</name>
<evidence type="ECO:0000256" key="3">
    <source>
        <dbReference type="ARBA" id="ARBA00023274"/>
    </source>
</evidence>
<dbReference type="AlphaFoldDB" id="A0A7C3UYQ5"/>
<dbReference type="NCBIfam" id="NF001860">
    <property type="entry name" value="PRK00595.1"/>
    <property type="match status" value="1"/>
</dbReference>
<dbReference type="SUPFAM" id="SSF57829">
    <property type="entry name" value="Zn-binding ribosomal proteins"/>
    <property type="match status" value="1"/>
</dbReference>
<gene>
    <name evidence="5 6" type="primary">rpmG</name>
    <name evidence="6" type="ORF">ENW96_06690</name>
</gene>
<dbReference type="NCBIfam" id="TIGR01023">
    <property type="entry name" value="rpmG_bact"/>
    <property type="match status" value="1"/>
</dbReference>
<dbReference type="InterPro" id="IPR018264">
    <property type="entry name" value="Ribosomal_bL33_CS"/>
</dbReference>
<accession>A0A7C3UYQ5</accession>